<dbReference type="PROSITE" id="PS51762">
    <property type="entry name" value="GH16_2"/>
    <property type="match status" value="1"/>
</dbReference>
<protein>
    <submittedName>
        <fullName evidence="4">Glycoside hydrolase family 16 protein</fullName>
    </submittedName>
</protein>
<dbReference type="SUPFAM" id="SSF49899">
    <property type="entry name" value="Concanavalin A-like lectins/glucanases"/>
    <property type="match status" value="1"/>
</dbReference>
<organism evidence="4 5">
    <name type="scientific">Fibrella forsythiae</name>
    <dbReference type="NCBI Taxonomy" id="2817061"/>
    <lineage>
        <taxon>Bacteria</taxon>
        <taxon>Pseudomonadati</taxon>
        <taxon>Bacteroidota</taxon>
        <taxon>Cytophagia</taxon>
        <taxon>Cytophagales</taxon>
        <taxon>Spirosomataceae</taxon>
        <taxon>Fibrella</taxon>
    </lineage>
</organism>
<dbReference type="Proteomes" id="UP000664628">
    <property type="component" value="Unassembled WGS sequence"/>
</dbReference>
<dbReference type="InterPro" id="IPR013320">
    <property type="entry name" value="ConA-like_dom_sf"/>
</dbReference>
<dbReference type="InterPro" id="IPR000757">
    <property type="entry name" value="Beta-glucanase-like"/>
</dbReference>
<proteinExistence type="inferred from homology"/>
<dbReference type="GO" id="GO:0016787">
    <property type="term" value="F:hydrolase activity"/>
    <property type="evidence" value="ECO:0007669"/>
    <property type="project" value="UniProtKB-KW"/>
</dbReference>
<accession>A0ABS3JF77</accession>
<dbReference type="InterPro" id="IPR050546">
    <property type="entry name" value="Glycosyl_Hydrlase_16"/>
</dbReference>
<reference evidence="4 5" key="1">
    <citation type="submission" date="2021-03" db="EMBL/GenBank/DDBJ databases">
        <title>Fibrella sp. HMF5405 genome sequencing and assembly.</title>
        <authorList>
            <person name="Kang H."/>
            <person name="Kim H."/>
            <person name="Bae S."/>
            <person name="Joh K."/>
        </authorList>
    </citation>
    <scope>NUCLEOTIDE SEQUENCE [LARGE SCALE GENOMIC DNA]</scope>
    <source>
        <strain evidence="4 5">HMF5405</strain>
    </source>
</reference>
<gene>
    <name evidence="4" type="ORF">J2I46_03175</name>
</gene>
<sequence length="278" mass="31407">MKLFLTFFASALFTYSQSVAQPSTTSKPMAVTTVDAPTNRKLVWSDEFSRAGLPDSTKWRYDVGGNGWGNNELQFYTKSRSDNARVENGHLIIEARKEPFQGRNYTSARLLTKDTQSWTYGRIEVRAHIPAGRGTWPAIWMLGQQVAKVGWPLGGEIDIMEHVGWDENVIHGTIHSEAYNHKIGTQKGAPITIPTATTAFHVYAIDWTATRIDFFVDNQKYYSVNSAELGTTQQQWPFTQPFHLLLNVAVGGGWGGQKGVDETIWPRRMEVDYVRVYQ</sequence>
<evidence type="ECO:0000313" key="4">
    <source>
        <dbReference type="EMBL" id="MBO0947567.1"/>
    </source>
</evidence>
<keyword evidence="4" id="KW-0378">Hydrolase</keyword>
<feature type="signal peptide" evidence="2">
    <location>
        <begin position="1"/>
        <end position="20"/>
    </location>
</feature>
<dbReference type="RefSeq" id="WP_207327475.1">
    <property type="nucleotide sequence ID" value="NZ_JAFMYW010000001.1"/>
</dbReference>
<dbReference type="CDD" id="cd08023">
    <property type="entry name" value="GH16_laminarinase_like"/>
    <property type="match status" value="1"/>
</dbReference>
<dbReference type="EMBL" id="JAFMYW010000001">
    <property type="protein sequence ID" value="MBO0947567.1"/>
    <property type="molecule type" value="Genomic_DNA"/>
</dbReference>
<dbReference type="PANTHER" id="PTHR10963">
    <property type="entry name" value="GLYCOSYL HYDROLASE-RELATED"/>
    <property type="match status" value="1"/>
</dbReference>
<dbReference type="PANTHER" id="PTHR10963:SF55">
    <property type="entry name" value="GLYCOSIDE HYDROLASE FAMILY 16 PROTEIN"/>
    <property type="match status" value="1"/>
</dbReference>
<feature type="domain" description="GH16" evidence="3">
    <location>
        <begin position="32"/>
        <end position="278"/>
    </location>
</feature>
<comment type="caution">
    <text evidence="4">The sequence shown here is derived from an EMBL/GenBank/DDBJ whole genome shotgun (WGS) entry which is preliminary data.</text>
</comment>
<dbReference type="Pfam" id="PF00722">
    <property type="entry name" value="Glyco_hydro_16"/>
    <property type="match status" value="1"/>
</dbReference>
<name>A0ABS3JF77_9BACT</name>
<evidence type="ECO:0000256" key="2">
    <source>
        <dbReference type="SAM" id="SignalP"/>
    </source>
</evidence>
<comment type="similarity">
    <text evidence="1">Belongs to the glycosyl hydrolase 16 family.</text>
</comment>
<dbReference type="Gene3D" id="2.60.120.200">
    <property type="match status" value="1"/>
</dbReference>
<keyword evidence="5" id="KW-1185">Reference proteome</keyword>
<evidence type="ECO:0000256" key="1">
    <source>
        <dbReference type="ARBA" id="ARBA00006865"/>
    </source>
</evidence>
<feature type="chain" id="PRO_5047172165" evidence="2">
    <location>
        <begin position="21"/>
        <end position="278"/>
    </location>
</feature>
<evidence type="ECO:0000259" key="3">
    <source>
        <dbReference type="PROSITE" id="PS51762"/>
    </source>
</evidence>
<keyword evidence="2" id="KW-0732">Signal</keyword>
<evidence type="ECO:0000313" key="5">
    <source>
        <dbReference type="Proteomes" id="UP000664628"/>
    </source>
</evidence>